<dbReference type="OrthoDB" id="5470806at2"/>
<dbReference type="InterPro" id="IPR046342">
    <property type="entry name" value="CBS_dom_sf"/>
</dbReference>
<sequence length="184" mass="20742">MNYIVKDLMVPISDYATISEGSTFLEALLALETPEVDLKNSIHPHWIVLVLNSDEKVVGKLSQINMLRALEPRTEDVKNIDKLGKFGFGSNFITQLREELRLDDTSIENVYTSSTTLQMKVEDFMKKLADNDFIDENTSLATAAHQMSVRKRLSMLVTRDDEVVGVLRLSDVFTAVINAMKSKT</sequence>
<dbReference type="STRING" id="1121400.SAMN02746065_101258"/>
<organism evidence="3 4">
    <name type="scientific">Desulfocicer vacuolatum DSM 3385</name>
    <dbReference type="NCBI Taxonomy" id="1121400"/>
    <lineage>
        <taxon>Bacteria</taxon>
        <taxon>Pseudomonadati</taxon>
        <taxon>Thermodesulfobacteriota</taxon>
        <taxon>Desulfobacteria</taxon>
        <taxon>Desulfobacterales</taxon>
        <taxon>Desulfobacteraceae</taxon>
        <taxon>Desulfocicer</taxon>
    </lineage>
</organism>
<reference evidence="3 4" key="1">
    <citation type="submission" date="2017-04" db="EMBL/GenBank/DDBJ databases">
        <authorList>
            <person name="Afonso C.L."/>
            <person name="Miller P.J."/>
            <person name="Scott M.A."/>
            <person name="Spackman E."/>
            <person name="Goraichik I."/>
            <person name="Dimitrov K.M."/>
            <person name="Suarez D.L."/>
            <person name="Swayne D.E."/>
        </authorList>
    </citation>
    <scope>NUCLEOTIDE SEQUENCE [LARGE SCALE GENOMIC DNA]</scope>
    <source>
        <strain evidence="3 4">DSM 3385</strain>
    </source>
</reference>
<keyword evidence="1" id="KW-0129">CBS domain</keyword>
<name>A0A1W1YPL3_9BACT</name>
<accession>A0A1W1YPL3</accession>
<dbReference type="AlphaFoldDB" id="A0A1W1YPL3"/>
<feature type="domain" description="CBS" evidence="2">
    <location>
        <begin position="125"/>
        <end position="182"/>
    </location>
</feature>
<evidence type="ECO:0000259" key="2">
    <source>
        <dbReference type="PROSITE" id="PS51371"/>
    </source>
</evidence>
<dbReference type="EMBL" id="FWXY01000001">
    <property type="protein sequence ID" value="SMC38150.1"/>
    <property type="molecule type" value="Genomic_DNA"/>
</dbReference>
<dbReference type="InterPro" id="IPR000644">
    <property type="entry name" value="CBS_dom"/>
</dbReference>
<dbReference type="Gene3D" id="3.10.580.10">
    <property type="entry name" value="CBS-domain"/>
    <property type="match status" value="1"/>
</dbReference>
<dbReference type="PROSITE" id="PS51371">
    <property type="entry name" value="CBS"/>
    <property type="match status" value="2"/>
</dbReference>
<dbReference type="Proteomes" id="UP000192418">
    <property type="component" value="Unassembled WGS sequence"/>
</dbReference>
<gene>
    <name evidence="3" type="ORF">SAMN02746065_101258</name>
</gene>
<evidence type="ECO:0000313" key="3">
    <source>
        <dbReference type="EMBL" id="SMC38150.1"/>
    </source>
</evidence>
<evidence type="ECO:0000313" key="4">
    <source>
        <dbReference type="Proteomes" id="UP000192418"/>
    </source>
</evidence>
<dbReference type="Pfam" id="PF00571">
    <property type="entry name" value="CBS"/>
    <property type="match status" value="1"/>
</dbReference>
<dbReference type="SUPFAM" id="SSF54631">
    <property type="entry name" value="CBS-domain pair"/>
    <property type="match status" value="1"/>
</dbReference>
<protein>
    <submittedName>
        <fullName evidence="3">CBS domain-containing protein</fullName>
    </submittedName>
</protein>
<keyword evidence="4" id="KW-1185">Reference proteome</keyword>
<feature type="domain" description="CBS" evidence="2">
    <location>
        <begin position="9"/>
        <end position="77"/>
    </location>
</feature>
<evidence type="ECO:0000256" key="1">
    <source>
        <dbReference type="PROSITE-ProRule" id="PRU00703"/>
    </source>
</evidence>
<dbReference type="RefSeq" id="WP_084066563.1">
    <property type="nucleotide sequence ID" value="NZ_FWXY01000001.1"/>
</dbReference>
<proteinExistence type="predicted"/>